<dbReference type="Proteomes" id="UP000005744">
    <property type="component" value="Unassembled WGS sequence"/>
</dbReference>
<organism evidence="3 4">
    <name type="scientific">Beggiatoa alba B18LD</name>
    <dbReference type="NCBI Taxonomy" id="395493"/>
    <lineage>
        <taxon>Bacteria</taxon>
        <taxon>Pseudomonadati</taxon>
        <taxon>Pseudomonadota</taxon>
        <taxon>Gammaproteobacteria</taxon>
        <taxon>Thiotrichales</taxon>
        <taxon>Thiotrichaceae</taxon>
        <taxon>Beggiatoa</taxon>
    </lineage>
</organism>
<reference evidence="3 4" key="1">
    <citation type="submission" date="2011-11" db="EMBL/GenBank/DDBJ databases">
        <title>Improved High-Quality Draft sequence of Beggiatoa alba B18lD.</title>
        <authorList>
            <consortium name="US DOE Joint Genome Institute"/>
            <person name="Lucas S."/>
            <person name="Han J."/>
            <person name="Lapidus A."/>
            <person name="Cheng J.-F."/>
            <person name="Goodwin L."/>
            <person name="Pitluck S."/>
            <person name="Peters L."/>
            <person name="Mikhailova N."/>
            <person name="Held B."/>
            <person name="Detter J.C."/>
            <person name="Han C."/>
            <person name="Tapia R."/>
            <person name="Land M."/>
            <person name="Hauser L."/>
            <person name="Kyrpides N."/>
            <person name="Ivanova N."/>
            <person name="Pagani I."/>
            <person name="Samuel K."/>
            <person name="Teske A."/>
            <person name="Mueller J."/>
            <person name="Woyke T."/>
        </authorList>
    </citation>
    <scope>NUCLEOTIDE SEQUENCE [LARGE SCALE GENOMIC DNA]</scope>
    <source>
        <strain evidence="3 4">B18LD</strain>
    </source>
</reference>
<dbReference type="RefSeq" id="WP_002690058.1">
    <property type="nucleotide sequence ID" value="NZ_JH600070.1"/>
</dbReference>
<dbReference type="HOGENOM" id="CLU_063868_1_0_6"/>
<evidence type="ECO:0000313" key="3">
    <source>
        <dbReference type="EMBL" id="EIJ43126.1"/>
    </source>
</evidence>
<dbReference type="AlphaFoldDB" id="I3CHN3"/>
<dbReference type="STRING" id="395493.BegalDRAFT_2272"/>
<protein>
    <submittedName>
        <fullName evidence="3">Cephalosporin hydroxylase</fullName>
    </submittedName>
</protein>
<keyword evidence="4" id="KW-1185">Reference proteome</keyword>
<dbReference type="Pfam" id="PF04989">
    <property type="entry name" value="RMNT_CmcI"/>
    <property type="match status" value="1"/>
</dbReference>
<dbReference type="GO" id="GO:0008168">
    <property type="term" value="F:methyltransferase activity"/>
    <property type="evidence" value="ECO:0007669"/>
    <property type="project" value="UniProtKB-KW"/>
</dbReference>
<dbReference type="SUPFAM" id="SSF53335">
    <property type="entry name" value="S-adenosyl-L-methionine-dependent methyltransferases"/>
    <property type="match status" value="1"/>
</dbReference>
<gene>
    <name evidence="3" type="ORF">BegalDRAFT_2272</name>
</gene>
<dbReference type="OrthoDB" id="189417at2"/>
<accession>I3CHN3</accession>
<dbReference type="GO" id="GO:0005886">
    <property type="term" value="C:plasma membrane"/>
    <property type="evidence" value="ECO:0007669"/>
    <property type="project" value="TreeGrafter"/>
</dbReference>
<evidence type="ECO:0000256" key="2">
    <source>
        <dbReference type="ARBA" id="ARBA00022679"/>
    </source>
</evidence>
<dbReference type="PANTHER" id="PTHR40048">
    <property type="entry name" value="RHAMNOSYL O-METHYLTRANSFERASE"/>
    <property type="match status" value="1"/>
</dbReference>
<dbReference type="GO" id="GO:0008610">
    <property type="term" value="P:lipid biosynthetic process"/>
    <property type="evidence" value="ECO:0007669"/>
    <property type="project" value="InterPro"/>
</dbReference>
<dbReference type="eggNOG" id="COG3510">
    <property type="taxonomic scope" value="Bacteria"/>
</dbReference>
<dbReference type="GO" id="GO:0032259">
    <property type="term" value="P:methylation"/>
    <property type="evidence" value="ECO:0007669"/>
    <property type="project" value="UniProtKB-KW"/>
</dbReference>
<dbReference type="PANTHER" id="PTHR40048:SF1">
    <property type="entry name" value="RHAMNOSYL O-METHYLTRANSFERASE"/>
    <property type="match status" value="1"/>
</dbReference>
<name>I3CHN3_9GAMM</name>
<keyword evidence="1" id="KW-0489">Methyltransferase</keyword>
<sequence>MKLVIDTEEKTLVINNNEKEQMLDLYSKEAFEFISHQWLKVGWNQKYPYTFSWLGRPIIQIPEDMIRTQEVIYRVKPDVIVETGIAHGGSLIYYASLCKIMGKGRIIGVDIEIRPHNRQVIESHELFPYITLIEGSSIAENIVATVKSLIKPHETVLVILDSNHIKAHVLAELNAYYALVSPNSYIVATDGSMQYLYDVPRGTPEWISDNPTEAAKEFVKAHPEFVIEQPEWGFNESELTNNITHWPQAWLRRK</sequence>
<evidence type="ECO:0000256" key="1">
    <source>
        <dbReference type="ARBA" id="ARBA00022603"/>
    </source>
</evidence>
<dbReference type="InterPro" id="IPR007072">
    <property type="entry name" value="RNMT_CmcI"/>
</dbReference>
<evidence type="ECO:0000313" key="4">
    <source>
        <dbReference type="Proteomes" id="UP000005744"/>
    </source>
</evidence>
<dbReference type="Gene3D" id="3.40.50.150">
    <property type="entry name" value="Vaccinia Virus protein VP39"/>
    <property type="match status" value="1"/>
</dbReference>
<dbReference type="EMBL" id="JH600070">
    <property type="protein sequence ID" value="EIJ43126.1"/>
    <property type="molecule type" value="Genomic_DNA"/>
</dbReference>
<dbReference type="GO" id="GO:0071770">
    <property type="term" value="P:DIM/DIP cell wall layer assembly"/>
    <property type="evidence" value="ECO:0007669"/>
    <property type="project" value="TreeGrafter"/>
</dbReference>
<dbReference type="InterPro" id="IPR029063">
    <property type="entry name" value="SAM-dependent_MTases_sf"/>
</dbReference>
<proteinExistence type="predicted"/>
<keyword evidence="2" id="KW-0808">Transferase</keyword>